<dbReference type="InterPro" id="IPR039425">
    <property type="entry name" value="RNA_pol_sigma-70-like"/>
</dbReference>
<protein>
    <submittedName>
        <fullName evidence="7">RNA polymerase sigma factor</fullName>
    </submittedName>
</protein>
<dbReference type="InterPro" id="IPR013249">
    <property type="entry name" value="RNA_pol_sigma70_r4_t2"/>
</dbReference>
<dbReference type="Proteomes" id="UP001597131">
    <property type="component" value="Unassembled WGS sequence"/>
</dbReference>
<dbReference type="SUPFAM" id="SSF88659">
    <property type="entry name" value="Sigma3 and sigma4 domains of RNA polymerase sigma factors"/>
    <property type="match status" value="1"/>
</dbReference>
<evidence type="ECO:0000259" key="5">
    <source>
        <dbReference type="Pfam" id="PF04542"/>
    </source>
</evidence>
<keyword evidence="8" id="KW-1185">Reference proteome</keyword>
<dbReference type="Gene3D" id="1.10.1740.10">
    <property type="match status" value="1"/>
</dbReference>
<organism evidence="7 8">
    <name type="scientific">Salegentibacter chungangensis</name>
    <dbReference type="NCBI Taxonomy" id="1335724"/>
    <lineage>
        <taxon>Bacteria</taxon>
        <taxon>Pseudomonadati</taxon>
        <taxon>Bacteroidota</taxon>
        <taxon>Flavobacteriia</taxon>
        <taxon>Flavobacteriales</taxon>
        <taxon>Flavobacteriaceae</taxon>
        <taxon>Salegentibacter</taxon>
    </lineage>
</organism>
<evidence type="ECO:0000259" key="6">
    <source>
        <dbReference type="Pfam" id="PF08281"/>
    </source>
</evidence>
<gene>
    <name evidence="7" type="ORF">ACFQ3Q_01765</name>
</gene>
<keyword evidence="3" id="KW-0731">Sigma factor</keyword>
<evidence type="ECO:0000256" key="3">
    <source>
        <dbReference type="ARBA" id="ARBA00023082"/>
    </source>
</evidence>
<dbReference type="InterPro" id="IPR013325">
    <property type="entry name" value="RNA_pol_sigma_r2"/>
</dbReference>
<accession>A0ABW3NLB3</accession>
<feature type="domain" description="RNA polymerase sigma-70 region 2" evidence="5">
    <location>
        <begin position="21"/>
        <end position="87"/>
    </location>
</feature>
<proteinExistence type="inferred from homology"/>
<dbReference type="InterPro" id="IPR014284">
    <property type="entry name" value="RNA_pol_sigma-70_dom"/>
</dbReference>
<evidence type="ECO:0000256" key="2">
    <source>
        <dbReference type="ARBA" id="ARBA00023015"/>
    </source>
</evidence>
<dbReference type="Pfam" id="PF08281">
    <property type="entry name" value="Sigma70_r4_2"/>
    <property type="match status" value="1"/>
</dbReference>
<comment type="similarity">
    <text evidence="1">Belongs to the sigma-70 factor family. ECF subfamily.</text>
</comment>
<name>A0ABW3NLB3_9FLAO</name>
<dbReference type="RefSeq" id="WP_380742323.1">
    <property type="nucleotide sequence ID" value="NZ_JBHTLI010000001.1"/>
</dbReference>
<dbReference type="EMBL" id="JBHTLI010000001">
    <property type="protein sequence ID" value="MFD1094463.1"/>
    <property type="molecule type" value="Genomic_DNA"/>
</dbReference>
<dbReference type="Pfam" id="PF04542">
    <property type="entry name" value="Sigma70_r2"/>
    <property type="match status" value="1"/>
</dbReference>
<dbReference type="NCBIfam" id="TIGR02937">
    <property type="entry name" value="sigma70-ECF"/>
    <property type="match status" value="1"/>
</dbReference>
<keyword evidence="4" id="KW-0804">Transcription</keyword>
<dbReference type="PANTHER" id="PTHR43133:SF46">
    <property type="entry name" value="RNA POLYMERASE SIGMA-70 FACTOR ECF SUBFAMILY"/>
    <property type="match status" value="1"/>
</dbReference>
<evidence type="ECO:0000313" key="8">
    <source>
        <dbReference type="Proteomes" id="UP001597131"/>
    </source>
</evidence>
<evidence type="ECO:0000313" key="7">
    <source>
        <dbReference type="EMBL" id="MFD1094463.1"/>
    </source>
</evidence>
<dbReference type="CDD" id="cd06171">
    <property type="entry name" value="Sigma70_r4"/>
    <property type="match status" value="1"/>
</dbReference>
<dbReference type="InterPro" id="IPR036388">
    <property type="entry name" value="WH-like_DNA-bd_sf"/>
</dbReference>
<dbReference type="InterPro" id="IPR013324">
    <property type="entry name" value="RNA_pol_sigma_r3/r4-like"/>
</dbReference>
<evidence type="ECO:0000256" key="1">
    <source>
        <dbReference type="ARBA" id="ARBA00010641"/>
    </source>
</evidence>
<keyword evidence="2" id="KW-0805">Transcription regulation</keyword>
<reference evidence="8" key="1">
    <citation type="journal article" date="2019" name="Int. J. Syst. Evol. Microbiol.">
        <title>The Global Catalogue of Microorganisms (GCM) 10K type strain sequencing project: providing services to taxonomists for standard genome sequencing and annotation.</title>
        <authorList>
            <consortium name="The Broad Institute Genomics Platform"/>
            <consortium name="The Broad Institute Genome Sequencing Center for Infectious Disease"/>
            <person name="Wu L."/>
            <person name="Ma J."/>
        </authorList>
    </citation>
    <scope>NUCLEOTIDE SEQUENCE [LARGE SCALE GENOMIC DNA]</scope>
    <source>
        <strain evidence="8">CCUG 64793</strain>
    </source>
</reference>
<comment type="caution">
    <text evidence="7">The sequence shown here is derived from an EMBL/GenBank/DDBJ whole genome shotgun (WGS) entry which is preliminary data.</text>
</comment>
<feature type="domain" description="RNA polymerase sigma factor 70 region 4 type 2" evidence="6">
    <location>
        <begin position="115"/>
        <end position="163"/>
    </location>
</feature>
<evidence type="ECO:0000256" key="4">
    <source>
        <dbReference type="ARBA" id="ARBA00023163"/>
    </source>
</evidence>
<dbReference type="SUPFAM" id="SSF88946">
    <property type="entry name" value="Sigma2 domain of RNA polymerase sigma factors"/>
    <property type="match status" value="1"/>
</dbReference>
<sequence>MSLEKLIKQCKKQDIKAQEELYRMYSGKLFGLCLKYSSSYQQAEDNLQDGFMSIFGKISQYKNKGSFEGWMKRIMINTSLQKYRKERFFEIINEDQLEEDNKVEIDTDEITLDTLLEHIQELPVRYRQVFNLYVMDGYSHREISEMLDISTGTSKSNLARARNILKEKIEKRTSKTSAQFL</sequence>
<dbReference type="Gene3D" id="1.10.10.10">
    <property type="entry name" value="Winged helix-like DNA-binding domain superfamily/Winged helix DNA-binding domain"/>
    <property type="match status" value="1"/>
</dbReference>
<dbReference type="PANTHER" id="PTHR43133">
    <property type="entry name" value="RNA POLYMERASE ECF-TYPE SIGMA FACTO"/>
    <property type="match status" value="1"/>
</dbReference>
<dbReference type="InterPro" id="IPR007627">
    <property type="entry name" value="RNA_pol_sigma70_r2"/>
</dbReference>